<feature type="chain" id="PRO_5014723674" evidence="1">
    <location>
        <begin position="21"/>
        <end position="101"/>
    </location>
</feature>
<evidence type="ECO:0000313" key="2">
    <source>
        <dbReference type="EMBL" id="PLR35043.1"/>
    </source>
</evidence>
<dbReference type="Pfam" id="PF09686">
    <property type="entry name" value="Plasmid_RAQPRD"/>
    <property type="match status" value="1"/>
</dbReference>
<comment type="caution">
    <text evidence="2">The sequence shown here is derived from an EMBL/GenBank/DDBJ whole genome shotgun (WGS) entry which is preliminary data.</text>
</comment>
<proteinExistence type="predicted"/>
<name>A0A2N5E2V5_9GAMM</name>
<evidence type="ECO:0000313" key="3">
    <source>
        <dbReference type="Proteomes" id="UP000234240"/>
    </source>
</evidence>
<sequence>MRITHALCLAAGLIGFGVQASESDELALVIKQLDQLQAALDRARVVSVQDGQHTRFYFDYLRATNDIKAIRQGIGVYLEPSRAQPVAPFAFSGQYRQERHP</sequence>
<dbReference type="NCBIfam" id="TIGR01690">
    <property type="entry name" value="ICE_RAQPRD"/>
    <property type="match status" value="1"/>
</dbReference>
<dbReference type="AlphaFoldDB" id="A0A2N5E2V5"/>
<evidence type="ECO:0000256" key="1">
    <source>
        <dbReference type="SAM" id="SignalP"/>
    </source>
</evidence>
<keyword evidence="1" id="KW-0732">Signal</keyword>
<dbReference type="EMBL" id="PJZF01000012">
    <property type="protein sequence ID" value="PLR35043.1"/>
    <property type="molecule type" value="Genomic_DNA"/>
</dbReference>
<gene>
    <name evidence="2" type="ORF">CYR55_14165</name>
</gene>
<keyword evidence="3" id="KW-1185">Reference proteome</keyword>
<feature type="signal peptide" evidence="1">
    <location>
        <begin position="1"/>
        <end position="20"/>
    </location>
</feature>
<dbReference type="RefSeq" id="WP_101816850.1">
    <property type="nucleotide sequence ID" value="NZ_PJZF01000012.1"/>
</dbReference>
<dbReference type="OrthoDB" id="8910666at2"/>
<reference evidence="2 3" key="1">
    <citation type="submission" date="2017-12" db="EMBL/GenBank/DDBJ databases">
        <title>Characterization of six clinical isolates of Enterochimera gen. nov., a novel genus of the Yersiniaciae family and the three species Enterochimera arupensis sp. nov., Enterochimera coloradensis sp. nov, and Enterochimera californica sp. nov.</title>
        <authorList>
            <person name="Rossi A."/>
            <person name="Fisher M."/>
        </authorList>
    </citation>
    <scope>NUCLEOTIDE SEQUENCE [LARGE SCALE GENOMIC DNA]</scope>
    <source>
        <strain evidence="3">2015-Iso6</strain>
    </source>
</reference>
<dbReference type="InterPro" id="IPR019110">
    <property type="entry name" value="Uncharacterised_RAQPRD"/>
</dbReference>
<protein>
    <submittedName>
        <fullName evidence="2">Conjugal transfer protein</fullName>
    </submittedName>
</protein>
<dbReference type="Proteomes" id="UP000234240">
    <property type="component" value="Unassembled WGS sequence"/>
</dbReference>
<organism evidence="2 3">
    <name type="scientific">Chimaeribacter californicus</name>
    <dbReference type="NCBI Taxonomy" id="2060067"/>
    <lineage>
        <taxon>Bacteria</taxon>
        <taxon>Pseudomonadati</taxon>
        <taxon>Pseudomonadota</taxon>
        <taxon>Gammaproteobacteria</taxon>
        <taxon>Enterobacterales</taxon>
        <taxon>Yersiniaceae</taxon>
        <taxon>Chimaeribacter</taxon>
    </lineage>
</organism>
<accession>A0A2N5E2V5</accession>